<comment type="caution">
    <text evidence="1">The sequence shown here is derived from an EMBL/GenBank/DDBJ whole genome shotgun (WGS) entry which is preliminary data.</text>
</comment>
<name>A0AAN9G4Y1_9CAEN</name>
<gene>
    <name evidence="1" type="ORF">V1264_007766</name>
</gene>
<keyword evidence="2" id="KW-1185">Reference proteome</keyword>
<sequence>MASEYDPRKFEEDFVFLKELKDILIEDLFRIQRAPNDPTFCDSQLRRGYHTETNDGREVRLIFPAGFTKIWNHLQKCERIQEAKTRLPYPEGEEDISSNESEINFVGFIGNKNEETKGDASLLAEVNKLDGKLVDELAEIDGMLAYVSGERVKGGDYGNLVLFRDRGVVQDLLKSSNHGKAVNAVSPRFYKDVRIHSGRLQDGLTSSFFALQKTLFLFFTLPPEDPGRRRVQMWRACREESDVMKVLPPSKSCC</sequence>
<organism evidence="1 2">
    <name type="scientific">Littorina saxatilis</name>
    <dbReference type="NCBI Taxonomy" id="31220"/>
    <lineage>
        <taxon>Eukaryota</taxon>
        <taxon>Metazoa</taxon>
        <taxon>Spiralia</taxon>
        <taxon>Lophotrochozoa</taxon>
        <taxon>Mollusca</taxon>
        <taxon>Gastropoda</taxon>
        <taxon>Caenogastropoda</taxon>
        <taxon>Littorinimorpha</taxon>
        <taxon>Littorinoidea</taxon>
        <taxon>Littorinidae</taxon>
        <taxon>Littorina</taxon>
    </lineage>
</organism>
<dbReference type="EMBL" id="JBAMIC010000019">
    <property type="protein sequence ID" value="KAK7094100.1"/>
    <property type="molecule type" value="Genomic_DNA"/>
</dbReference>
<accession>A0AAN9G4Y1</accession>
<evidence type="ECO:0000313" key="1">
    <source>
        <dbReference type="EMBL" id="KAK7094100.1"/>
    </source>
</evidence>
<protein>
    <submittedName>
        <fullName evidence="1">Uncharacterized protein</fullName>
    </submittedName>
</protein>
<evidence type="ECO:0000313" key="2">
    <source>
        <dbReference type="Proteomes" id="UP001374579"/>
    </source>
</evidence>
<dbReference type="Proteomes" id="UP001374579">
    <property type="component" value="Unassembled WGS sequence"/>
</dbReference>
<reference evidence="1 2" key="1">
    <citation type="submission" date="2024-02" db="EMBL/GenBank/DDBJ databases">
        <title>Chromosome-scale genome assembly of the rough periwinkle Littorina saxatilis.</title>
        <authorList>
            <person name="De Jode A."/>
            <person name="Faria R."/>
            <person name="Formenti G."/>
            <person name="Sims Y."/>
            <person name="Smith T.P."/>
            <person name="Tracey A."/>
            <person name="Wood J.M.D."/>
            <person name="Zagrodzka Z.B."/>
            <person name="Johannesson K."/>
            <person name="Butlin R.K."/>
            <person name="Leder E.H."/>
        </authorList>
    </citation>
    <scope>NUCLEOTIDE SEQUENCE [LARGE SCALE GENOMIC DNA]</scope>
    <source>
        <strain evidence="1">Snail1</strain>
        <tissue evidence="1">Muscle</tissue>
    </source>
</reference>
<dbReference type="AlphaFoldDB" id="A0AAN9G4Y1"/>
<proteinExistence type="predicted"/>